<feature type="domain" description="BTB" evidence="1">
    <location>
        <begin position="93"/>
        <end position="172"/>
    </location>
</feature>
<organism evidence="2 3">
    <name type="scientific">Rhizophlyctis rosea</name>
    <dbReference type="NCBI Taxonomy" id="64517"/>
    <lineage>
        <taxon>Eukaryota</taxon>
        <taxon>Fungi</taxon>
        <taxon>Fungi incertae sedis</taxon>
        <taxon>Chytridiomycota</taxon>
        <taxon>Chytridiomycota incertae sedis</taxon>
        <taxon>Chytridiomycetes</taxon>
        <taxon>Rhizophlyctidales</taxon>
        <taxon>Rhizophlyctidaceae</taxon>
        <taxon>Rhizophlyctis</taxon>
    </lineage>
</organism>
<dbReference type="EMBL" id="JADGJD010000259">
    <property type="protein sequence ID" value="KAJ3052864.1"/>
    <property type="molecule type" value="Genomic_DNA"/>
</dbReference>
<dbReference type="Pfam" id="PF00651">
    <property type="entry name" value="BTB"/>
    <property type="match status" value="1"/>
</dbReference>
<dbReference type="PANTHER" id="PTHR24413">
    <property type="entry name" value="SPECKLE-TYPE POZ PROTEIN"/>
    <property type="match status" value="1"/>
</dbReference>
<dbReference type="InterPro" id="IPR000210">
    <property type="entry name" value="BTB/POZ_dom"/>
</dbReference>
<accession>A0AAD5X5I2</accession>
<evidence type="ECO:0000259" key="1">
    <source>
        <dbReference type="PROSITE" id="PS50097"/>
    </source>
</evidence>
<dbReference type="SUPFAM" id="SSF54695">
    <property type="entry name" value="POZ domain"/>
    <property type="match status" value="1"/>
</dbReference>
<dbReference type="Gene3D" id="3.30.710.10">
    <property type="entry name" value="Potassium Channel Kv1.1, Chain A"/>
    <property type="match status" value="1"/>
</dbReference>
<keyword evidence="3" id="KW-1185">Reference proteome</keyword>
<name>A0AAD5X5I2_9FUNG</name>
<dbReference type="InterPro" id="IPR011333">
    <property type="entry name" value="SKP1/BTB/POZ_sf"/>
</dbReference>
<gene>
    <name evidence="2" type="ORF">HK097_005525</name>
</gene>
<evidence type="ECO:0000313" key="2">
    <source>
        <dbReference type="EMBL" id="KAJ3052864.1"/>
    </source>
</evidence>
<dbReference type="Proteomes" id="UP001212841">
    <property type="component" value="Unassembled WGS sequence"/>
</dbReference>
<dbReference type="AlphaFoldDB" id="A0AAD5X5I2"/>
<sequence length="270" mass="29954">MPKLDRPSTIPISGALGSTAKCITIHEVHTDAEDSDLGLVKWTYEGRIPAKGIASEIWKEAKEKKQLFKIESDTFGPSDCSWRVVLKADFSATEPLTHVELPIAIPAHRTILAAGSDFFRSKFDFDEGSAVTTPTMATTGVSSTRCDIKDFTEPCIRAVLEFIYTRRIDQHMPQLLDDKLQLIVASDFYQVSGMHEYVAPHVLQHIAFDNAIKILATGYRHRVMSDALAKGAGKYLKSKWMELALEKAFTGSLAVDGVGDLLKYAFEGNW</sequence>
<dbReference type="PROSITE" id="PS50097">
    <property type="entry name" value="BTB"/>
    <property type="match status" value="1"/>
</dbReference>
<dbReference type="SMART" id="SM00225">
    <property type="entry name" value="BTB"/>
    <property type="match status" value="1"/>
</dbReference>
<proteinExistence type="predicted"/>
<reference evidence="2" key="1">
    <citation type="submission" date="2020-05" db="EMBL/GenBank/DDBJ databases">
        <title>Phylogenomic resolution of chytrid fungi.</title>
        <authorList>
            <person name="Stajich J.E."/>
            <person name="Amses K."/>
            <person name="Simmons R."/>
            <person name="Seto K."/>
            <person name="Myers J."/>
            <person name="Bonds A."/>
            <person name="Quandt C.A."/>
            <person name="Barry K."/>
            <person name="Liu P."/>
            <person name="Grigoriev I."/>
            <person name="Longcore J.E."/>
            <person name="James T.Y."/>
        </authorList>
    </citation>
    <scope>NUCLEOTIDE SEQUENCE</scope>
    <source>
        <strain evidence="2">JEL0318</strain>
    </source>
</reference>
<evidence type="ECO:0000313" key="3">
    <source>
        <dbReference type="Proteomes" id="UP001212841"/>
    </source>
</evidence>
<comment type="caution">
    <text evidence="2">The sequence shown here is derived from an EMBL/GenBank/DDBJ whole genome shotgun (WGS) entry which is preliminary data.</text>
</comment>
<dbReference type="CDD" id="cd18186">
    <property type="entry name" value="BTB_POZ_ZBTB_KLHL-like"/>
    <property type="match status" value="1"/>
</dbReference>
<protein>
    <recommendedName>
        <fullName evidence="1">BTB domain-containing protein</fullName>
    </recommendedName>
</protein>